<reference evidence="4" key="7">
    <citation type="submission" date="2019-09" db="EMBL/GenBank/DDBJ databases">
        <authorList>
            <consortium name="NCBI Pathogen Detection Project"/>
        </authorList>
    </citation>
    <scope>NUCLEOTIDE SEQUENCE</scope>
    <source>
        <strain evidence="4">EC00605</strain>
    </source>
</reference>
<dbReference type="InterPro" id="IPR019659">
    <property type="entry name" value="DUF2514"/>
</dbReference>
<evidence type="ECO:0000313" key="15">
    <source>
        <dbReference type="EMBL" id="RYL79887.1"/>
    </source>
</evidence>
<dbReference type="Proteomes" id="UP000480485">
    <property type="component" value="Unassembled WGS sequence"/>
</dbReference>
<dbReference type="Proteomes" id="UP000514715">
    <property type="component" value="Chromosome"/>
</dbReference>
<dbReference type="Proteomes" id="UP000472856">
    <property type="component" value="Unassembled WGS sequence"/>
</dbReference>
<evidence type="ECO:0000313" key="14">
    <source>
        <dbReference type="EMBL" id="RRD76915.1"/>
    </source>
</evidence>
<evidence type="ECO:0000313" key="26">
    <source>
        <dbReference type="Proteomes" id="UP000531761"/>
    </source>
</evidence>
<dbReference type="AlphaFoldDB" id="A0A061KWJ5"/>
<keyword evidence="1" id="KW-0175">Coiled coil</keyword>
<reference evidence="15 19" key="5">
    <citation type="submission" date="2019-02" db="EMBL/GenBank/DDBJ databases">
        <authorList>
            <person name="Slukin P."/>
            <person name="Fursova N."/>
            <person name="Ermolenko Z."/>
            <person name="Mayskaya N."/>
            <person name="Kislichkina A."/>
            <person name="Mukhina T."/>
            <person name="Sizova A."/>
            <person name="Bogun A."/>
        </authorList>
    </citation>
    <scope>NUCLEOTIDE SEQUENCE [LARGE SCALE GENOMIC DNA]</scope>
    <source>
        <strain evidence="15">SCPM-O-B-8431</strain>
        <strain evidence="19">SCPM-O-B-8431(U15)</strain>
    </source>
</reference>
<evidence type="ECO:0000313" key="20">
    <source>
        <dbReference type="Proteomes" id="UP000436482"/>
    </source>
</evidence>
<dbReference type="Proteomes" id="UP000531962">
    <property type="component" value="Unassembled WGS sequence"/>
</dbReference>
<dbReference type="EMBL" id="JABWMK020000087">
    <property type="protein sequence ID" value="MBB2469299.1"/>
    <property type="molecule type" value="Genomic_DNA"/>
</dbReference>
<reference evidence="13 25" key="11">
    <citation type="submission" date="2020-06" db="EMBL/GenBank/DDBJ databases">
        <title>REHAB project genomes.</title>
        <authorList>
            <person name="Shaw L.P."/>
        </authorList>
    </citation>
    <scope>NUCLEOTIDE SEQUENCE [LARGE SCALE GENOMIC DNA]</scope>
    <source>
        <strain evidence="13 25">RHB07-C04</strain>
    </source>
</reference>
<evidence type="ECO:0000313" key="2">
    <source>
        <dbReference type="EMBL" id="ATZ35088.1"/>
    </source>
</evidence>
<reference evidence="14 18" key="4">
    <citation type="submission" date="2018-11" db="EMBL/GenBank/DDBJ databases">
        <title>Enterobacteriaceae from Patient.</title>
        <authorList>
            <person name="Shen C."/>
            <person name="Yang Y."/>
            <person name="Tian G."/>
        </authorList>
    </citation>
    <scope>NUCLEOTIDE SEQUENCE [LARGE SCALE GENOMIC DNA]</scope>
    <source>
        <strain evidence="14 18">GBGD28</strain>
    </source>
</reference>
<evidence type="ECO:0000313" key="16">
    <source>
        <dbReference type="Proteomes" id="UP000236551"/>
    </source>
</evidence>
<proteinExistence type="predicted"/>
<gene>
    <name evidence="6" type="primary">rzpQ</name>
    <name evidence="12" type="ORF">C2M16_25235</name>
    <name evidence="2" type="ORF">CV83915_04824</name>
    <name evidence="14" type="ORF">EIA08_08920</name>
    <name evidence="15" type="ORF">EWK56_20975</name>
    <name evidence="3" type="ORF">FZU14_28020</name>
    <name evidence="11" type="ORF">G5603_12330</name>
    <name evidence="9" type="ORF">GP954_01735</name>
    <name evidence="8" type="ORF">GP965_05465</name>
    <name evidence="7" type="ORF">GP979_03285</name>
    <name evidence="10" type="ORF">GRW24_04945</name>
    <name evidence="5" type="ORF">HEP30_025040</name>
    <name evidence="4" type="ORF">HL601_25360</name>
    <name evidence="13" type="ORF">HVW04_02940</name>
    <name evidence="6" type="ORF">OFN31_23780</name>
</gene>
<reference evidence="12 17" key="3">
    <citation type="submission" date="2018-01" db="EMBL/GenBank/DDBJ databases">
        <title>Draft Genomic Sequencing Of Potential Extraintestinal Pathogenic Escherichia coli B8S18 Isolated From Retail Chicken Skin.</title>
        <authorList>
            <person name="Xu A."/>
            <person name="Tilman S."/>
            <person name="Wisser-Parker K."/>
            <person name="Sheen S."/>
            <person name="Sommers C."/>
        </authorList>
    </citation>
    <scope>NUCLEOTIDE SEQUENCE [LARGE SCALE GENOMIC DNA]</scope>
    <source>
        <strain evidence="12 17">B8S18Com</strain>
    </source>
</reference>
<evidence type="ECO:0000313" key="6">
    <source>
        <dbReference type="EMBL" id="MCV5624737.1"/>
    </source>
</evidence>
<evidence type="ECO:0000313" key="11">
    <source>
        <dbReference type="EMBL" id="NGE88973.1"/>
    </source>
</evidence>
<reference evidence="2 16" key="1">
    <citation type="submission" date="2017-11" db="EMBL/GenBank/DDBJ databases">
        <title>Escherichia coli CV839-15 Genome sequencing and assembly.</title>
        <authorList>
            <person name="Li Z."/>
            <person name="Song N."/>
            <person name="Li W."/>
            <person name="Philip H.R."/>
            <person name="Bu Z."/>
            <person name="Siguo L."/>
        </authorList>
    </citation>
    <scope>NUCLEOTIDE SEQUENCE [LARGE SCALE GENOMIC DNA]</scope>
    <source>
        <strain evidence="2 16">CV839-15</strain>
    </source>
</reference>
<evidence type="ECO:0000313" key="17">
    <source>
        <dbReference type="Proteomes" id="UP000236598"/>
    </source>
</evidence>
<evidence type="ECO:0000313" key="19">
    <source>
        <dbReference type="Proteomes" id="UP000291778"/>
    </source>
</evidence>
<dbReference type="OMA" id="CERIYES"/>
<dbReference type="RefSeq" id="WP_001071776.1">
    <property type="nucleotide sequence ID" value="NZ_AP017610.1"/>
</dbReference>
<evidence type="ECO:0000313" key="13">
    <source>
        <dbReference type="EMBL" id="QMP43882.1"/>
    </source>
</evidence>
<evidence type="ECO:0000313" key="12">
    <source>
        <dbReference type="EMBL" id="PNY65106.1"/>
    </source>
</evidence>
<dbReference type="Proteomes" id="UP000531761">
    <property type="component" value="Unassembled WGS sequence"/>
</dbReference>
<evidence type="ECO:0000313" key="9">
    <source>
        <dbReference type="EMBL" id="MWT83921.1"/>
    </source>
</evidence>
<dbReference type="Proteomes" id="UP001208624">
    <property type="component" value="Unassembled WGS sequence"/>
</dbReference>
<dbReference type="Proteomes" id="UP000436482">
    <property type="component" value="Unassembled WGS sequence"/>
</dbReference>
<evidence type="ECO:0000313" key="5">
    <source>
        <dbReference type="EMBL" id="MBB2469299.1"/>
    </source>
</evidence>
<reference evidence="10 21" key="8">
    <citation type="submission" date="2019-12" db="EMBL/GenBank/DDBJ databases">
        <title>Enteriobacteria Tanzani isolates_10434.</title>
        <authorList>
            <person name="Subbiah M."/>
            <person name="Call D."/>
        </authorList>
    </citation>
    <scope>NUCLEOTIDE SEQUENCE [LARGE SCALE GENOMIC DNA]</scope>
    <source>
        <strain evidence="10 21">10434wG3</strain>
    </source>
</reference>
<evidence type="ECO:0000313" key="7">
    <source>
        <dbReference type="EMBL" id="MWR87349.1"/>
    </source>
</evidence>
<evidence type="ECO:0000313" key="24">
    <source>
        <dbReference type="Proteomes" id="UP000480485"/>
    </source>
</evidence>
<dbReference type="EMBL" id="WTRC01000039">
    <property type="protein sequence ID" value="MWT20375.1"/>
    <property type="molecule type" value="Genomic_DNA"/>
</dbReference>
<reference evidence="5 26" key="12">
    <citation type="submission" date="2020-08" db="EMBL/GenBank/DDBJ databases">
        <title>Draft genome sequences of isolates of diverse host origin from the E. coli Reference Center.</title>
        <authorList>
            <person name="Lacher D.W."/>
            <person name="Mammel M.K."/>
            <person name="Gangiredla J."/>
            <person name="Gebru S.T."/>
            <person name="Barnaba T.J."/>
            <person name="Majowicz S.A."/>
            <person name="Dudley E.G."/>
        </authorList>
    </citation>
    <scope>NUCLEOTIDE SEQUENCE [LARGE SCALE GENOMIC DNA]</scope>
    <source>
        <strain evidence="5 26">10.0349</strain>
    </source>
</reference>
<dbReference type="Proteomes" id="UP000236551">
    <property type="component" value="Chromosome"/>
</dbReference>
<protein>
    <submittedName>
        <fullName evidence="3">DUF2514 domain-containing protein</fullName>
    </submittedName>
    <submittedName>
        <fullName evidence="9">DUF2514 family protein</fullName>
    </submittedName>
</protein>
<dbReference type="EMBL" id="PPHQ01000033">
    <property type="protein sequence ID" value="PNY65106.1"/>
    <property type="molecule type" value="Genomic_DNA"/>
</dbReference>
<dbReference type="Proteomes" id="UP000271008">
    <property type="component" value="Unassembled WGS sequence"/>
</dbReference>
<feature type="coiled-coil region" evidence="1">
    <location>
        <begin position="63"/>
        <end position="90"/>
    </location>
</feature>
<evidence type="ECO:0000313" key="27">
    <source>
        <dbReference type="Proteomes" id="UP000531962"/>
    </source>
</evidence>
<dbReference type="EMBL" id="AASKVF010000124">
    <property type="protein sequence ID" value="EFD6887914.1"/>
    <property type="molecule type" value="Genomic_DNA"/>
</dbReference>
<dbReference type="Proteomes" id="UP000447081">
    <property type="component" value="Unassembled WGS sequence"/>
</dbReference>
<evidence type="ECO:0000313" key="22">
    <source>
        <dbReference type="Proteomes" id="UP000462410"/>
    </source>
</evidence>
<dbReference type="EMBL" id="WTRN01000008">
    <property type="protein sequence ID" value="MWT83921.1"/>
    <property type="molecule type" value="Genomic_DNA"/>
</dbReference>
<reference evidence="11 23" key="10">
    <citation type="submission" date="2020-02" db="EMBL/GenBank/DDBJ databases">
        <title>WGS of Carbapenem-Resistant Enterobacteriaceae.</title>
        <authorList>
            <person name="Tokajian S."/>
            <person name="El Chaar M."/>
            <person name="El Khoury M."/>
        </authorList>
    </citation>
    <scope>NUCLEOTIDE SEQUENCE [LARGE SCALE GENOMIC DNA]</scope>
    <source>
        <strain evidence="11 23">ECM_75</strain>
    </source>
</reference>
<dbReference type="EMBL" id="DABGZR010000074">
    <property type="protein sequence ID" value="HAJ0998842.1"/>
    <property type="molecule type" value="Genomic_DNA"/>
</dbReference>
<evidence type="ECO:0000313" key="4">
    <source>
        <dbReference type="EMBL" id="HAJ0998842.1"/>
    </source>
</evidence>
<organism evidence="9 24">
    <name type="scientific">Escherichia coli</name>
    <dbReference type="NCBI Taxonomy" id="562"/>
    <lineage>
        <taxon>Bacteria</taxon>
        <taxon>Pseudomonadati</taxon>
        <taxon>Pseudomonadota</taxon>
        <taxon>Gammaproteobacteria</taxon>
        <taxon>Enterobacterales</taxon>
        <taxon>Enterobacteriaceae</taxon>
        <taxon>Escherichia</taxon>
    </lineage>
</organism>
<dbReference type="EMBL" id="RQTU01000005">
    <property type="protein sequence ID" value="RRD76915.1"/>
    <property type="molecule type" value="Genomic_DNA"/>
</dbReference>
<dbReference type="EMBL" id="CP057975">
    <property type="protein sequence ID" value="QMP43882.1"/>
    <property type="molecule type" value="Genomic_DNA"/>
</dbReference>
<dbReference type="Proteomes" id="UP000462410">
    <property type="component" value="Unassembled WGS sequence"/>
</dbReference>
<evidence type="ECO:0000313" key="3">
    <source>
        <dbReference type="EMBL" id="EFD6887914.1"/>
    </source>
</evidence>
<evidence type="ECO:0000313" key="23">
    <source>
        <dbReference type="Proteomes" id="UP000472856"/>
    </source>
</evidence>
<dbReference type="EMBL" id="WTQQ01000018">
    <property type="protein sequence ID" value="MWR87349.1"/>
    <property type="molecule type" value="Genomic_DNA"/>
</dbReference>
<reference evidence="3 27" key="6">
    <citation type="submission" date="2019-08" db="EMBL/GenBank/DDBJ databases">
        <authorList>
            <consortium name="NARMS: The National Antimicrobial Resistance Monitoring System"/>
        </authorList>
    </citation>
    <scope>NUCLEOTIDE SEQUENCE [LARGE SCALE GENOMIC DNA]</scope>
    <source>
        <strain evidence="3 27">19MD07CB01-EC</strain>
    </source>
</reference>
<dbReference type="Proteomes" id="UP000291778">
    <property type="component" value="Unassembled WGS sequence"/>
</dbReference>
<evidence type="ECO:0000313" key="18">
    <source>
        <dbReference type="Proteomes" id="UP000271008"/>
    </source>
</evidence>
<evidence type="ECO:0000256" key="1">
    <source>
        <dbReference type="SAM" id="Coils"/>
    </source>
</evidence>
<name>A0A061KWJ5_ECOLX</name>
<dbReference type="Proteomes" id="UP000236598">
    <property type="component" value="Unassembled WGS sequence"/>
</dbReference>
<reference evidence="6" key="13">
    <citation type="submission" date="2023-06" db="EMBL/GenBank/DDBJ databases">
        <title>Deciphering the underlying mechanisms mediating the transmission of blaNDM gene from human to animals in China.</title>
        <authorList>
            <person name="Chen K."/>
            <person name="Chen S."/>
        </authorList>
    </citation>
    <scope>NUCLEOTIDE SEQUENCE</scope>
    <source>
        <strain evidence="6">1199</strain>
    </source>
</reference>
<dbReference type="EMBL" id="JAAJRI010000007">
    <property type="protein sequence ID" value="NGE88973.1"/>
    <property type="molecule type" value="Genomic_DNA"/>
</dbReference>
<dbReference type="Pfam" id="PF10721">
    <property type="entry name" value="DUF2514"/>
    <property type="match status" value="1"/>
</dbReference>
<evidence type="ECO:0000313" key="21">
    <source>
        <dbReference type="Proteomes" id="UP000447081"/>
    </source>
</evidence>
<reference evidence="4" key="2">
    <citation type="journal article" date="2018" name="Genome Biol.">
        <title>SKESA: strategic k-mer extension for scrupulous assemblies.</title>
        <authorList>
            <person name="Souvorov A."/>
            <person name="Agarwala R."/>
            <person name="Lipman D.J."/>
        </authorList>
    </citation>
    <scope>NUCLEOTIDE SEQUENCE [LARGE SCALE GENOMIC DNA]</scope>
    <source>
        <strain evidence="4">EC00605</strain>
    </source>
</reference>
<sequence>MNQIFTVILLVLVGFVVGNVWSDRGWQKKWAERDAAELSQEVNVQFAARIIEQGRSISRDEAVKDAQQKAAEISARAADLSDSVNQLRAEATKYAIRLDAAQHTANLAAAVRGKTTKAAEGMLTNMLGDIAAEAQLYAEIADKRYIAGVTCQRIYESLRDKKYQM</sequence>
<dbReference type="EMBL" id="CP024978">
    <property type="protein sequence ID" value="ATZ35088.1"/>
    <property type="molecule type" value="Genomic_DNA"/>
</dbReference>
<dbReference type="EMBL" id="JAOVKC010000050">
    <property type="protein sequence ID" value="MCV5624737.1"/>
    <property type="molecule type" value="Genomic_DNA"/>
</dbReference>
<reference evidence="20 22" key="9">
    <citation type="submission" date="2019-12" db="EMBL/GenBank/DDBJ databases">
        <title>Enteriobacteria Tanzani isolates_8377-8380.</title>
        <authorList>
            <person name="Subbiah M."/>
            <person name="Call D."/>
        </authorList>
    </citation>
    <scope>NUCLEOTIDE SEQUENCE [LARGE SCALE GENOMIC DNA]</scope>
    <source>
        <strain evidence="9 24">8378wC7</strain>
        <strain evidence="8 22">8378wH8</strain>
        <strain evidence="7 20">8379wE6</strain>
    </source>
</reference>
<dbReference type="EMBL" id="SERV01000015">
    <property type="protein sequence ID" value="RYL79887.1"/>
    <property type="molecule type" value="Genomic_DNA"/>
</dbReference>
<evidence type="ECO:0000313" key="8">
    <source>
        <dbReference type="EMBL" id="MWT20375.1"/>
    </source>
</evidence>
<evidence type="ECO:0000313" key="25">
    <source>
        <dbReference type="Proteomes" id="UP000514715"/>
    </source>
</evidence>
<dbReference type="EMBL" id="WUIG01000036">
    <property type="protein sequence ID" value="MXJ07835.1"/>
    <property type="molecule type" value="Genomic_DNA"/>
</dbReference>
<evidence type="ECO:0000313" key="10">
    <source>
        <dbReference type="EMBL" id="MXJ07835.1"/>
    </source>
</evidence>
<accession>A0A061KWJ5</accession>